<evidence type="ECO:0000313" key="3">
    <source>
        <dbReference type="Proteomes" id="UP000324800"/>
    </source>
</evidence>
<sequence length="416" mass="47373">MSSIHLQQYFANPAAYVGWKTKLSGKLQSQKNQNDGSVIYTIEFDSALSQASTDQPIQIVVERSNPYKDELITYLGNKKVLEFECEILPKTSNIHKFRLIKTQWDRDLYHSNVPIIQGQPQPPVIPWNQQPQPAQDVYSQLITTQEQLRQTQEQLKVSEQRVKIAEQQRREIQEQLWAKDAENKLLKEENDRLKSAQNLNSSFFQQPAIQYPFLDRAIIPASAPIPLQNQTTILAQIVPKLNLPVGDTTSRIEETSFIHSSDNNYSCAITVDPIIREGIVRCELVFKRNNYSHEPVSFGIAESSCIFNKGQTPEKGKANGHETVRYSSKGNLSHIIKGFSYVEVNMSTIPRTAVFFVEGVEQPNYVFNIPSAVRVFAYIHDINSSFQITKFEKLSSPSARGVPGSQGWEWGKEWIQ</sequence>
<name>A0A5J4WYR9_9EUKA</name>
<reference evidence="2 3" key="1">
    <citation type="submission" date="2019-03" db="EMBL/GenBank/DDBJ databases">
        <title>Single cell metagenomics reveals metabolic interactions within the superorganism composed of flagellate Streblomastix strix and complex community of Bacteroidetes bacteria on its surface.</title>
        <authorList>
            <person name="Treitli S.C."/>
            <person name="Kolisko M."/>
            <person name="Husnik F."/>
            <person name="Keeling P."/>
            <person name="Hampl V."/>
        </authorList>
    </citation>
    <scope>NUCLEOTIDE SEQUENCE [LARGE SCALE GENOMIC DNA]</scope>
    <source>
        <strain evidence="2">ST1C</strain>
    </source>
</reference>
<feature type="coiled-coil region" evidence="1">
    <location>
        <begin position="141"/>
        <end position="199"/>
    </location>
</feature>
<comment type="caution">
    <text evidence="2">The sequence shown here is derived from an EMBL/GenBank/DDBJ whole genome shotgun (WGS) entry which is preliminary data.</text>
</comment>
<gene>
    <name evidence="2" type="ORF">EZS28_004853</name>
</gene>
<proteinExistence type="predicted"/>
<dbReference type="EMBL" id="SNRW01000712">
    <property type="protein sequence ID" value="KAA6399626.1"/>
    <property type="molecule type" value="Genomic_DNA"/>
</dbReference>
<dbReference type="AlphaFoldDB" id="A0A5J4WYR9"/>
<dbReference type="Proteomes" id="UP000324800">
    <property type="component" value="Unassembled WGS sequence"/>
</dbReference>
<evidence type="ECO:0000313" key="2">
    <source>
        <dbReference type="EMBL" id="KAA6399626.1"/>
    </source>
</evidence>
<accession>A0A5J4WYR9</accession>
<evidence type="ECO:0000256" key="1">
    <source>
        <dbReference type="SAM" id="Coils"/>
    </source>
</evidence>
<organism evidence="2 3">
    <name type="scientific">Streblomastix strix</name>
    <dbReference type="NCBI Taxonomy" id="222440"/>
    <lineage>
        <taxon>Eukaryota</taxon>
        <taxon>Metamonada</taxon>
        <taxon>Preaxostyla</taxon>
        <taxon>Oxymonadida</taxon>
        <taxon>Streblomastigidae</taxon>
        <taxon>Streblomastix</taxon>
    </lineage>
</organism>
<protein>
    <submittedName>
        <fullName evidence="2">Uncharacterized protein</fullName>
    </submittedName>
</protein>
<keyword evidence="1" id="KW-0175">Coiled coil</keyword>